<dbReference type="Proteomes" id="UP001056120">
    <property type="component" value="Linkage Group LG06"/>
</dbReference>
<dbReference type="EMBL" id="CM042023">
    <property type="protein sequence ID" value="KAI3812291.1"/>
    <property type="molecule type" value="Genomic_DNA"/>
</dbReference>
<reference evidence="2" key="1">
    <citation type="journal article" date="2022" name="Mol. Ecol. Resour.">
        <title>The genomes of chicory, endive, great burdock and yacon provide insights into Asteraceae palaeo-polyploidization history and plant inulin production.</title>
        <authorList>
            <person name="Fan W."/>
            <person name="Wang S."/>
            <person name="Wang H."/>
            <person name="Wang A."/>
            <person name="Jiang F."/>
            <person name="Liu H."/>
            <person name="Zhao H."/>
            <person name="Xu D."/>
            <person name="Zhang Y."/>
        </authorList>
    </citation>
    <scope>NUCLEOTIDE SEQUENCE [LARGE SCALE GENOMIC DNA]</scope>
    <source>
        <strain evidence="2">cv. Yunnan</strain>
    </source>
</reference>
<evidence type="ECO:0000313" key="1">
    <source>
        <dbReference type="EMBL" id="KAI3812291.1"/>
    </source>
</evidence>
<proteinExistence type="predicted"/>
<sequence>MVFAKKGRVGDICLLLSIGASCHLQDNEGKTALSWAEHVNQKEAFEILRVHLNATTLDSKEEKRLLDRYLEDVNPELVDIILIEKLLRKICTESEEGAILVFLPGWDDINKVKNKLLSSEFFEDSSKFLILVLHSMVSSIEQKKVFKRPPRGCRKIVLSTNIAETSVTIDDVVFVIDSGRVKEKNYDLYNKISTLQSSWISKANAKQRAGRCQAGICYHLYSKVRAASLVGFQVPEIKRTPIEELCLQVKLLDPSCKIEDFLKKTLDPPASIAIHNAITVLQGIGALSLNEELTELGEKLGSIPAHPVTSKMLLFAISMNCLEPALTLACANSYRDPFILPTSPDAKKQANAAKSELASLYGSHGDQLAVIAAFECWKVAEEWGEGDRFCSQYFVSRNVMKMLSGMRKQLKHELYINGFIPEDSSSFSENSHDIGIIHAVLVAGLYPIVGRLLQHIKKRKQFFIESADKFKITHPGKDLPALLAASIYAIANVFSYDGLSGIIAPLESFDSLTSPERESDFVIKEPHGSLHIVRSLLSNRQQHYKEQNYAPLVD</sequence>
<organism evidence="1 2">
    <name type="scientific">Smallanthus sonchifolius</name>
    <dbReference type="NCBI Taxonomy" id="185202"/>
    <lineage>
        <taxon>Eukaryota</taxon>
        <taxon>Viridiplantae</taxon>
        <taxon>Streptophyta</taxon>
        <taxon>Embryophyta</taxon>
        <taxon>Tracheophyta</taxon>
        <taxon>Spermatophyta</taxon>
        <taxon>Magnoliopsida</taxon>
        <taxon>eudicotyledons</taxon>
        <taxon>Gunneridae</taxon>
        <taxon>Pentapetalae</taxon>
        <taxon>asterids</taxon>
        <taxon>campanulids</taxon>
        <taxon>Asterales</taxon>
        <taxon>Asteraceae</taxon>
        <taxon>Asteroideae</taxon>
        <taxon>Heliantheae alliance</taxon>
        <taxon>Millerieae</taxon>
        <taxon>Smallanthus</taxon>
    </lineage>
</organism>
<name>A0ACB9IXR1_9ASTR</name>
<evidence type="ECO:0000313" key="2">
    <source>
        <dbReference type="Proteomes" id="UP001056120"/>
    </source>
</evidence>
<comment type="caution">
    <text evidence="1">The sequence shown here is derived from an EMBL/GenBank/DDBJ whole genome shotgun (WGS) entry which is preliminary data.</text>
</comment>
<keyword evidence="2" id="KW-1185">Reference proteome</keyword>
<protein>
    <submittedName>
        <fullName evidence="1">Uncharacterized protein</fullName>
    </submittedName>
</protein>
<accession>A0ACB9IXR1</accession>
<reference evidence="1 2" key="2">
    <citation type="journal article" date="2022" name="Mol. Ecol. Resour.">
        <title>The genomes of chicory, endive, great burdock and yacon provide insights into Asteraceae paleo-polyploidization history and plant inulin production.</title>
        <authorList>
            <person name="Fan W."/>
            <person name="Wang S."/>
            <person name="Wang H."/>
            <person name="Wang A."/>
            <person name="Jiang F."/>
            <person name="Liu H."/>
            <person name="Zhao H."/>
            <person name="Xu D."/>
            <person name="Zhang Y."/>
        </authorList>
    </citation>
    <scope>NUCLEOTIDE SEQUENCE [LARGE SCALE GENOMIC DNA]</scope>
    <source>
        <strain evidence="2">cv. Yunnan</strain>
        <tissue evidence="1">Leaves</tissue>
    </source>
</reference>
<gene>
    <name evidence="1" type="ORF">L1987_16998</name>
</gene>